<dbReference type="AlphaFoldDB" id="A0A7J9SG05"/>
<organism evidence="3 4">
    <name type="scientific">Halobellus ruber</name>
    <dbReference type="NCBI Taxonomy" id="2761102"/>
    <lineage>
        <taxon>Archaea</taxon>
        <taxon>Methanobacteriati</taxon>
        <taxon>Methanobacteriota</taxon>
        <taxon>Stenosarchaea group</taxon>
        <taxon>Halobacteria</taxon>
        <taxon>Halobacteriales</taxon>
        <taxon>Haloferacaceae</taxon>
        <taxon>Halobellus</taxon>
    </lineage>
</organism>
<reference evidence="3 4" key="1">
    <citation type="submission" date="2020-08" db="EMBL/GenBank/DDBJ databases">
        <authorList>
            <person name="Seo M.-J."/>
        </authorList>
    </citation>
    <scope>NUCLEOTIDE SEQUENCE [LARGE SCALE GENOMIC DNA]</scope>
    <source>
        <strain evidence="3 4">MBLA0160</strain>
    </source>
</reference>
<feature type="transmembrane region" description="Helical" evidence="1">
    <location>
        <begin position="77"/>
        <end position="95"/>
    </location>
</feature>
<evidence type="ECO:0000256" key="1">
    <source>
        <dbReference type="SAM" id="Phobius"/>
    </source>
</evidence>
<evidence type="ECO:0000313" key="4">
    <source>
        <dbReference type="Proteomes" id="UP000546257"/>
    </source>
</evidence>
<feature type="transmembrane region" description="Helical" evidence="1">
    <location>
        <begin position="101"/>
        <end position="121"/>
    </location>
</feature>
<dbReference type="GO" id="GO:0022857">
    <property type="term" value="F:transmembrane transporter activity"/>
    <property type="evidence" value="ECO:0007669"/>
    <property type="project" value="InterPro"/>
</dbReference>
<proteinExistence type="predicted"/>
<dbReference type="InterPro" id="IPR011701">
    <property type="entry name" value="MFS"/>
</dbReference>
<keyword evidence="1" id="KW-1133">Transmembrane helix</keyword>
<gene>
    <name evidence="3" type="ORF">H5V44_03205</name>
</gene>
<feature type="transmembrane region" description="Helical" evidence="1">
    <location>
        <begin position="257"/>
        <end position="279"/>
    </location>
</feature>
<dbReference type="SUPFAM" id="SSF103473">
    <property type="entry name" value="MFS general substrate transporter"/>
    <property type="match status" value="1"/>
</dbReference>
<dbReference type="PANTHER" id="PTHR11360:SF304">
    <property type="entry name" value="MFS DOMAIN-CONTAINING PROTEIN"/>
    <property type="match status" value="1"/>
</dbReference>
<sequence>MTRGTGVSRWVLVAVAAVGVGMAGTYQFVWSSIRVPVSARTGASETALGTVFTLFVIFQASAQFPAGWVRDRVGPRLPLAGGSLLLVVGYVGTAWAESVTGASLCYALGGVGAGTVYAVAINTPAKWFDERRGLATGLVGFAYAGVSFLLIPLVRGRITSDFAGTMLGLAALVAVAMLVGIPFFRDPDTSSPADGAEQGGDGSSARDGEAEYTWREAVRTWQFWLLYGIFVIVNGVGLMIVGKAVAFAEATGLPTTAATAAASLVALGDSAGVIVGGVVSDRVGRVPTIALSLVACGACLAGASFVAVGGVAAGYVGLIAAASFFRSPVFSVIPSLVGDYYGTSHNSETYALLYSSKLWGGVVGGTVTSGLVVLLGWQPTFLLGAGLLLVAAAATGLLRPVDPSPQ</sequence>
<dbReference type="PANTHER" id="PTHR11360">
    <property type="entry name" value="MONOCARBOXYLATE TRANSPORTER"/>
    <property type="match status" value="1"/>
</dbReference>
<feature type="transmembrane region" description="Helical" evidence="1">
    <location>
        <begin position="358"/>
        <end position="375"/>
    </location>
</feature>
<comment type="caution">
    <text evidence="3">The sequence shown here is derived from an EMBL/GenBank/DDBJ whole genome shotgun (WGS) entry which is preliminary data.</text>
</comment>
<name>A0A7J9SG05_9EURY</name>
<keyword evidence="1" id="KW-0472">Membrane</keyword>
<feature type="transmembrane region" description="Helical" evidence="1">
    <location>
        <begin position="47"/>
        <end position="65"/>
    </location>
</feature>
<dbReference type="Proteomes" id="UP000546257">
    <property type="component" value="Unassembled WGS sequence"/>
</dbReference>
<feature type="transmembrane region" description="Helical" evidence="1">
    <location>
        <begin position="224"/>
        <end position="245"/>
    </location>
</feature>
<dbReference type="Pfam" id="PF07690">
    <property type="entry name" value="MFS_1"/>
    <property type="match status" value="1"/>
</dbReference>
<feature type="transmembrane region" description="Helical" evidence="1">
    <location>
        <begin position="133"/>
        <end position="154"/>
    </location>
</feature>
<feature type="domain" description="Major facilitator superfamily (MFS) profile" evidence="2">
    <location>
        <begin position="12"/>
        <end position="403"/>
    </location>
</feature>
<keyword evidence="1" id="KW-0812">Transmembrane</keyword>
<dbReference type="InterPro" id="IPR050327">
    <property type="entry name" value="Proton-linked_MCT"/>
</dbReference>
<evidence type="ECO:0000313" key="3">
    <source>
        <dbReference type="EMBL" id="MBB6645313.1"/>
    </source>
</evidence>
<feature type="transmembrane region" description="Helical" evidence="1">
    <location>
        <begin position="381"/>
        <end position="398"/>
    </location>
</feature>
<dbReference type="RefSeq" id="WP_185191675.1">
    <property type="nucleotide sequence ID" value="NZ_JACKXD010000001.1"/>
</dbReference>
<accession>A0A7J9SG05</accession>
<dbReference type="InterPro" id="IPR020846">
    <property type="entry name" value="MFS_dom"/>
</dbReference>
<dbReference type="InterPro" id="IPR036259">
    <property type="entry name" value="MFS_trans_sf"/>
</dbReference>
<dbReference type="PROSITE" id="PS50850">
    <property type="entry name" value="MFS"/>
    <property type="match status" value="1"/>
</dbReference>
<evidence type="ECO:0000259" key="2">
    <source>
        <dbReference type="PROSITE" id="PS50850"/>
    </source>
</evidence>
<dbReference type="Gene3D" id="1.20.1250.20">
    <property type="entry name" value="MFS general substrate transporter like domains"/>
    <property type="match status" value="2"/>
</dbReference>
<dbReference type="EMBL" id="JACKXD010000001">
    <property type="protein sequence ID" value="MBB6645313.1"/>
    <property type="molecule type" value="Genomic_DNA"/>
</dbReference>
<protein>
    <submittedName>
        <fullName evidence="3">MFS transporter</fullName>
    </submittedName>
</protein>
<feature type="transmembrane region" description="Helical" evidence="1">
    <location>
        <begin position="166"/>
        <end position="184"/>
    </location>
</feature>
<keyword evidence="4" id="KW-1185">Reference proteome</keyword>